<dbReference type="InterPro" id="IPR024423">
    <property type="entry name" value="DUF3050"/>
</dbReference>
<proteinExistence type="predicted"/>
<dbReference type="AlphaFoldDB" id="A0A250VNH0"/>
<dbReference type="SUPFAM" id="SSF48613">
    <property type="entry name" value="Heme oxygenase-like"/>
    <property type="match status" value="1"/>
</dbReference>
<dbReference type="EMBL" id="BDQI01000020">
    <property type="protein sequence ID" value="GAX55715.1"/>
    <property type="molecule type" value="Genomic_DNA"/>
</dbReference>
<keyword evidence="2" id="KW-1185">Reference proteome</keyword>
<gene>
    <name evidence="1" type="ORF">SO3561_07276</name>
</gene>
<protein>
    <recommendedName>
        <fullName evidence="3">Heme oxygenase</fullName>
    </recommendedName>
</protein>
<evidence type="ECO:0000313" key="2">
    <source>
        <dbReference type="Proteomes" id="UP000217446"/>
    </source>
</evidence>
<comment type="caution">
    <text evidence="1">The sequence shown here is derived from an EMBL/GenBank/DDBJ whole genome shotgun (WGS) entry which is preliminary data.</text>
</comment>
<dbReference type="Proteomes" id="UP000217446">
    <property type="component" value="Unassembled WGS sequence"/>
</dbReference>
<reference evidence="2" key="1">
    <citation type="submission" date="2017-05" db="EMBL/GenBank/DDBJ databases">
        <title>Streptomyces olivochromogenes NBRC 3561 whole genome shotgun sequence.</title>
        <authorList>
            <person name="Dohra H."/>
            <person name="Kodani S."/>
        </authorList>
    </citation>
    <scope>NUCLEOTIDE SEQUENCE [LARGE SCALE GENOMIC DNA]</scope>
    <source>
        <strain evidence="2">NBRC 3561</strain>
    </source>
</reference>
<accession>A0A250VNH0</accession>
<evidence type="ECO:0000313" key="1">
    <source>
        <dbReference type="EMBL" id="GAX55715.1"/>
    </source>
</evidence>
<dbReference type="STRING" id="1963.AQJ27_13010"/>
<dbReference type="InterPro" id="IPR016084">
    <property type="entry name" value="Haem_Oase-like_multi-hlx"/>
</dbReference>
<sequence>MSRYDWNMNHEGIERARSVIEPARKEVTTHPIYQRINSREDMATFMSHHVFAVWDFMSLLKSLQRELTCVDVPWVPRGTEVSRRLINDIVLVEESDELNGGFTSHFELYRAGMTEADADATRVDTFLALVAEGHDLPSTLRVAQVPAPAAEFVRTTFEIISDRPLHCRAAAFAFSREDLIPDMFDQVIKKEGTDRFPLFRDYLARHIEVDGEEHTPMAMQMVADLCGTDDTRWQEAVETATLALEARVRLWDGIVEAMA</sequence>
<name>A0A250VNH0_STROL</name>
<evidence type="ECO:0008006" key="3">
    <source>
        <dbReference type="Google" id="ProtNLM"/>
    </source>
</evidence>
<dbReference type="Gene3D" id="1.20.910.10">
    <property type="entry name" value="Heme oxygenase-like"/>
    <property type="match status" value="1"/>
</dbReference>
<organism evidence="1 2">
    <name type="scientific">Streptomyces olivochromogenes</name>
    <dbReference type="NCBI Taxonomy" id="1963"/>
    <lineage>
        <taxon>Bacteria</taxon>
        <taxon>Bacillati</taxon>
        <taxon>Actinomycetota</taxon>
        <taxon>Actinomycetes</taxon>
        <taxon>Kitasatosporales</taxon>
        <taxon>Streptomycetaceae</taxon>
        <taxon>Streptomyces</taxon>
    </lineage>
</organism>
<dbReference type="Pfam" id="PF11251">
    <property type="entry name" value="DUF3050"/>
    <property type="match status" value="1"/>
</dbReference>
<dbReference type="RefSeq" id="WP_067366766.1">
    <property type="nucleotide sequence ID" value="NZ_BDQI01000020.1"/>
</dbReference>